<feature type="chain" id="PRO_5009602969" description="Ecp2 effector protein domain-containing protein" evidence="1">
    <location>
        <begin position="25"/>
        <end position="148"/>
    </location>
</feature>
<evidence type="ECO:0008006" key="4">
    <source>
        <dbReference type="Google" id="ProtNLM"/>
    </source>
</evidence>
<dbReference type="Proteomes" id="UP000176998">
    <property type="component" value="Unassembled WGS sequence"/>
</dbReference>
<sequence>MARFSRPVLFILTTLFLCYGFSTAFPSLAGVLEPRCWRKACDDCERVTVTIDHPGSCNNVNRDNLKTAIDNTFSTYYGNCRGEEAFFNNQAIPGIQGIGCRVTVNFPRGNKGVDWGGMIGSDLIGTGSWAISGTSTDGSVHCGGSCQW</sequence>
<dbReference type="OrthoDB" id="4792471at2759"/>
<feature type="signal peptide" evidence="1">
    <location>
        <begin position="1"/>
        <end position="24"/>
    </location>
</feature>
<gene>
    <name evidence="2" type="ORF">CORC01_03021</name>
</gene>
<evidence type="ECO:0000256" key="1">
    <source>
        <dbReference type="SAM" id="SignalP"/>
    </source>
</evidence>
<dbReference type="EMBL" id="MJBS01000017">
    <property type="protein sequence ID" value="OHF01830.1"/>
    <property type="molecule type" value="Genomic_DNA"/>
</dbReference>
<dbReference type="GeneID" id="34556181"/>
<keyword evidence="1" id="KW-0732">Signal</keyword>
<comment type="caution">
    <text evidence="2">The sequence shown here is derived from an EMBL/GenBank/DDBJ whole genome shotgun (WGS) entry which is preliminary data.</text>
</comment>
<proteinExistence type="predicted"/>
<keyword evidence="3" id="KW-1185">Reference proteome</keyword>
<evidence type="ECO:0000313" key="2">
    <source>
        <dbReference type="EMBL" id="OHF01830.1"/>
    </source>
</evidence>
<evidence type="ECO:0000313" key="3">
    <source>
        <dbReference type="Proteomes" id="UP000176998"/>
    </source>
</evidence>
<protein>
    <recommendedName>
        <fullName evidence="4">Ecp2 effector protein domain-containing protein</fullName>
    </recommendedName>
</protein>
<accession>A0A1G4BK19</accession>
<organism evidence="2 3">
    <name type="scientific">Colletotrichum orchidophilum</name>
    <dbReference type="NCBI Taxonomy" id="1209926"/>
    <lineage>
        <taxon>Eukaryota</taxon>
        <taxon>Fungi</taxon>
        <taxon>Dikarya</taxon>
        <taxon>Ascomycota</taxon>
        <taxon>Pezizomycotina</taxon>
        <taxon>Sordariomycetes</taxon>
        <taxon>Hypocreomycetidae</taxon>
        <taxon>Glomerellales</taxon>
        <taxon>Glomerellaceae</taxon>
        <taxon>Colletotrichum</taxon>
    </lineage>
</organism>
<dbReference type="AlphaFoldDB" id="A0A1G4BK19"/>
<name>A0A1G4BK19_9PEZI</name>
<dbReference type="RefSeq" id="XP_022478972.1">
    <property type="nucleotide sequence ID" value="XM_022614671.1"/>
</dbReference>
<reference evidence="2 3" key="1">
    <citation type="submission" date="2016-09" db="EMBL/GenBank/DDBJ databases">
        <authorList>
            <person name="Capua I."/>
            <person name="De Benedictis P."/>
            <person name="Joannis T."/>
            <person name="Lombin L.H."/>
            <person name="Cattoli G."/>
        </authorList>
    </citation>
    <scope>NUCLEOTIDE SEQUENCE [LARGE SCALE GENOMIC DNA]</scope>
    <source>
        <strain evidence="2 3">IMI 309357</strain>
    </source>
</reference>